<organism evidence="1 2">
    <name type="scientific">Natronobacterium gregoryi</name>
    <dbReference type="NCBI Taxonomy" id="44930"/>
    <lineage>
        <taxon>Archaea</taxon>
        <taxon>Methanobacteriati</taxon>
        <taxon>Methanobacteriota</taxon>
        <taxon>Stenosarchaea group</taxon>
        <taxon>Halobacteria</taxon>
        <taxon>Halobacteriales</taxon>
        <taxon>Natrialbaceae</taxon>
        <taxon>Natronobacterium</taxon>
    </lineage>
</organism>
<name>A0A1I3PMZ7_9EURY</name>
<dbReference type="RefSeq" id="WP_005580692.1">
    <property type="nucleotide sequence ID" value="NZ_FORO01000018.1"/>
</dbReference>
<evidence type="ECO:0000313" key="1">
    <source>
        <dbReference type="EMBL" id="SFJ23104.1"/>
    </source>
</evidence>
<dbReference type="OMA" id="EGRETYH"/>
<dbReference type="Proteomes" id="UP000182829">
    <property type="component" value="Unassembled WGS sequence"/>
</dbReference>
<proteinExistence type="predicted"/>
<accession>A0A1I3PMZ7</accession>
<dbReference type="EMBL" id="FORO01000018">
    <property type="protein sequence ID" value="SFJ23104.1"/>
    <property type="molecule type" value="Genomic_DNA"/>
</dbReference>
<protein>
    <submittedName>
        <fullName evidence="1">Uncharacterized protein</fullName>
    </submittedName>
</protein>
<reference evidence="1 2" key="1">
    <citation type="submission" date="2016-10" db="EMBL/GenBank/DDBJ databases">
        <authorList>
            <person name="de Groot N.N."/>
        </authorList>
    </citation>
    <scope>NUCLEOTIDE SEQUENCE [LARGE SCALE GENOMIC DNA]</scope>
    <source>
        <strain evidence="1 2">SP2</strain>
    </source>
</reference>
<gene>
    <name evidence="1" type="ORF">SAMN05443661_11856</name>
</gene>
<sequence>MSRRTIALIIGLLIVAVAVSTALMITYPSSYESPHSANSDSEMFTLELEDAFHLTGAVETDGEEFIEYEAVLTEDGERYEYYTTDDMVRETYREEPDGELYRMYRYADEKDAESYQQRIETTYESRTIVDEAQEGDEIRFLVIEEDPDEFHGTIDTTETMLLNGIRTLPTYERVASDDSASVYEPQEGWYNTSGELSKYRITDASGHVTVAPETYSVESADVSVQYMAVSTYLDYLWGTEEVQSIQTTIDVADDPTVTEPEWVDEIRDEQ</sequence>
<dbReference type="AlphaFoldDB" id="A0A1I3PMZ7"/>
<dbReference type="OrthoDB" id="181764at2157"/>
<evidence type="ECO:0000313" key="2">
    <source>
        <dbReference type="Proteomes" id="UP000182829"/>
    </source>
</evidence>
<dbReference type="GeneID" id="14206981"/>